<sequence length="580" mass="65524">MSSRRPSNESKSKVNVSTADSQKGTSHSEPKGDNKVKSIRERIFGNSSIKKESSTSNDGRQNGEESKSRAVSEIEKRSNIRKSDKKAMKTADSEMETRSSELKGDKKAKSVAEHQRISETESEKRSTIEFTYSSLQYKIHSVYAPQTDYGLKKREQVPKLEAFKLLVAFWIFGFCNHVGNIVMMTAAEDMLSEITGRNLSRECSREDLSNETYYNRVCNEIGTGAIVVANIAPSIIVKIIAPFLPFMVHVRLIIAEIMTTLGFLTAALGYGSTQGHWMAIFGVIIISFARGLGESTLLAYSVFFSSKNVLSTWSSGTGAAGIVGAFLYSLLRKVNVGVKDTLLIMTIWPMVMATTFWVLVKHPYIKKSNIRFSTLEEATREQIEEEIPTVEDVHTTIGKLKILKRIFLEYMTPYSLAFFFEYLICPTFYEMLYYPDNAYVSCKTDFSWFMSIFLLGVFIARSSVNCIVVNNLWLLALLQIINALVIFFEILYGYLYYILVCAACIFWVGLVAGASYVNTYRRISRELPPLQREFSMSMTTVSDAIMTTLAGLVAIPLHFYLCGTHNPYVERKRLRKLRLS</sequence>
<evidence type="ECO:0000256" key="6">
    <source>
        <dbReference type="ARBA" id="ARBA00023136"/>
    </source>
</evidence>
<keyword evidence="7" id="KW-0458">Lysosome</keyword>
<feature type="transmembrane region" description="Helical" evidence="7">
    <location>
        <begin position="162"/>
        <end position="183"/>
    </location>
</feature>
<evidence type="ECO:0000313" key="10">
    <source>
        <dbReference type="Proteomes" id="UP000015103"/>
    </source>
</evidence>
<dbReference type="Pfam" id="PF02487">
    <property type="entry name" value="CLN3"/>
    <property type="match status" value="1"/>
</dbReference>
<dbReference type="AlphaFoldDB" id="T1HTH0"/>
<dbReference type="HOGENOM" id="CLU_029663_1_2_1"/>
<dbReference type="Proteomes" id="UP000015103">
    <property type="component" value="Unassembled WGS sequence"/>
</dbReference>
<feature type="transmembrane region" description="Helical" evidence="7">
    <location>
        <begin position="446"/>
        <end position="464"/>
    </location>
</feature>
<feature type="compositionally biased region" description="Basic and acidic residues" evidence="8">
    <location>
        <begin position="61"/>
        <end position="120"/>
    </location>
</feature>
<feature type="transmembrane region" description="Helical" evidence="7">
    <location>
        <begin position="310"/>
        <end position="330"/>
    </location>
</feature>
<evidence type="ECO:0000256" key="1">
    <source>
        <dbReference type="ARBA" id="ARBA00004127"/>
    </source>
</evidence>
<evidence type="ECO:0000256" key="7">
    <source>
        <dbReference type="RuleBase" id="RU361113"/>
    </source>
</evidence>
<dbReference type="InterPro" id="IPR003492">
    <property type="entry name" value="Battenin_disease_Cln3"/>
</dbReference>
<keyword evidence="6 7" id="KW-0472">Membrane</keyword>
<evidence type="ECO:0000256" key="5">
    <source>
        <dbReference type="ARBA" id="ARBA00022989"/>
    </source>
</evidence>
<dbReference type="CDD" id="cd06174">
    <property type="entry name" value="MFS"/>
    <property type="match status" value="1"/>
</dbReference>
<evidence type="ECO:0000256" key="2">
    <source>
        <dbReference type="ARBA" id="ARBA00007467"/>
    </source>
</evidence>
<feature type="transmembrane region" description="Helical" evidence="7">
    <location>
        <begin position="414"/>
        <end position="434"/>
    </location>
</feature>
<keyword evidence="10" id="KW-1185">Reference proteome</keyword>
<dbReference type="PANTHER" id="PTHR10981:SF0">
    <property type="entry name" value="BATTENIN"/>
    <property type="match status" value="1"/>
</dbReference>
<protein>
    <recommendedName>
        <fullName evidence="7">Battenin</fullName>
    </recommendedName>
</protein>
<dbReference type="PRINTS" id="PR01315">
    <property type="entry name" value="BATTENIN"/>
</dbReference>
<feature type="transmembrane region" description="Helical" evidence="7">
    <location>
        <begin position="342"/>
        <end position="360"/>
    </location>
</feature>
<feature type="compositionally biased region" description="Basic and acidic residues" evidence="8">
    <location>
        <begin position="26"/>
        <end position="53"/>
    </location>
</feature>
<evidence type="ECO:0000256" key="4">
    <source>
        <dbReference type="ARBA" id="ARBA00022692"/>
    </source>
</evidence>
<feature type="transmembrane region" description="Helical" evidence="7">
    <location>
        <begin position="494"/>
        <end position="517"/>
    </location>
</feature>
<accession>T1HTH0</accession>
<dbReference type="GO" id="GO:0012505">
    <property type="term" value="C:endomembrane system"/>
    <property type="evidence" value="ECO:0007669"/>
    <property type="project" value="UniProtKB-SubCell"/>
</dbReference>
<comment type="subcellular location">
    <subcellularLocation>
        <location evidence="1">Endomembrane system</location>
        <topology evidence="1">Multi-pass membrane protein</topology>
    </subcellularLocation>
    <subcellularLocation>
        <location evidence="7">Lysosome membrane</location>
        <topology evidence="7">Multi-pass membrane protein</topology>
    </subcellularLocation>
</comment>
<feature type="region of interest" description="Disordered" evidence="8">
    <location>
        <begin position="1"/>
        <end position="120"/>
    </location>
</feature>
<dbReference type="InterPro" id="IPR036259">
    <property type="entry name" value="MFS_trans_sf"/>
</dbReference>
<organism evidence="9 10">
    <name type="scientific">Rhodnius prolixus</name>
    <name type="common">Triatomid bug</name>
    <dbReference type="NCBI Taxonomy" id="13249"/>
    <lineage>
        <taxon>Eukaryota</taxon>
        <taxon>Metazoa</taxon>
        <taxon>Ecdysozoa</taxon>
        <taxon>Arthropoda</taxon>
        <taxon>Hexapoda</taxon>
        <taxon>Insecta</taxon>
        <taxon>Pterygota</taxon>
        <taxon>Neoptera</taxon>
        <taxon>Paraneoptera</taxon>
        <taxon>Hemiptera</taxon>
        <taxon>Heteroptera</taxon>
        <taxon>Panheteroptera</taxon>
        <taxon>Cimicomorpha</taxon>
        <taxon>Reduviidae</taxon>
        <taxon>Triatominae</taxon>
        <taxon>Rhodnius</taxon>
    </lineage>
</organism>
<dbReference type="OMA" id="CVPEITS"/>
<dbReference type="VEuPathDB" id="VectorBase:RPRC007340"/>
<feature type="transmembrane region" description="Helical" evidence="7">
    <location>
        <begin position="277"/>
        <end position="303"/>
    </location>
</feature>
<evidence type="ECO:0000313" key="9">
    <source>
        <dbReference type="EnsemblMetazoa" id="RPRC007340-PA"/>
    </source>
</evidence>
<dbReference type="EnsemblMetazoa" id="RPRC007340-RA">
    <property type="protein sequence ID" value="RPRC007340-PA"/>
    <property type="gene ID" value="RPRC007340"/>
</dbReference>
<feature type="compositionally biased region" description="Polar residues" evidence="8">
    <location>
        <begin position="13"/>
        <end position="25"/>
    </location>
</feature>
<proteinExistence type="inferred from homology"/>
<dbReference type="PANTHER" id="PTHR10981">
    <property type="entry name" value="BATTENIN"/>
    <property type="match status" value="1"/>
</dbReference>
<dbReference type="InParanoid" id="T1HTH0"/>
<evidence type="ECO:0000256" key="3">
    <source>
        <dbReference type="ARBA" id="ARBA00022448"/>
    </source>
</evidence>
<comment type="similarity">
    <text evidence="2 7">Belongs to the battenin family.</text>
</comment>
<keyword evidence="5 7" id="KW-1133">Transmembrane helix</keyword>
<name>T1HTH0_RHOPR</name>
<feature type="transmembrane region" description="Helical" evidence="7">
    <location>
        <begin position="471"/>
        <end position="488"/>
    </location>
</feature>
<reference evidence="9" key="1">
    <citation type="submission" date="2015-05" db="UniProtKB">
        <authorList>
            <consortium name="EnsemblMetazoa"/>
        </authorList>
    </citation>
    <scope>IDENTIFICATION</scope>
</reference>
<feature type="transmembrane region" description="Helical" evidence="7">
    <location>
        <begin position="221"/>
        <end position="240"/>
    </location>
</feature>
<dbReference type="GO" id="GO:0005765">
    <property type="term" value="C:lysosomal membrane"/>
    <property type="evidence" value="ECO:0007669"/>
    <property type="project" value="UniProtKB-SubCell"/>
</dbReference>
<dbReference type="eggNOG" id="KOG3880">
    <property type="taxonomic scope" value="Eukaryota"/>
</dbReference>
<dbReference type="SUPFAM" id="SSF103473">
    <property type="entry name" value="MFS general substrate transporter"/>
    <property type="match status" value="1"/>
</dbReference>
<dbReference type="EMBL" id="ACPB03015574">
    <property type="status" value="NOT_ANNOTATED_CDS"/>
    <property type="molecule type" value="Genomic_DNA"/>
</dbReference>
<feature type="compositionally biased region" description="Basic and acidic residues" evidence="8">
    <location>
        <begin position="1"/>
        <end position="12"/>
    </location>
</feature>
<dbReference type="GO" id="GO:0051453">
    <property type="term" value="P:regulation of intracellular pH"/>
    <property type="evidence" value="ECO:0007669"/>
    <property type="project" value="TreeGrafter"/>
</dbReference>
<evidence type="ECO:0000256" key="8">
    <source>
        <dbReference type="SAM" id="MobiDB-lite"/>
    </source>
</evidence>
<keyword evidence="4 7" id="KW-0812">Transmembrane</keyword>
<dbReference type="FunCoup" id="T1HTH0">
    <property type="interactions" value="95"/>
</dbReference>
<dbReference type="STRING" id="13249.T1HTH0"/>
<feature type="transmembrane region" description="Helical" evidence="7">
    <location>
        <begin position="252"/>
        <end position="271"/>
    </location>
</feature>
<keyword evidence="3" id="KW-0813">Transport</keyword>